<protein>
    <recommendedName>
        <fullName evidence="4">Phospholipase A2</fullName>
    </recommendedName>
</protein>
<dbReference type="InterPro" id="IPR036444">
    <property type="entry name" value="PLipase_A2_dom_sf"/>
</dbReference>
<dbReference type="Proteomes" id="UP001432000">
    <property type="component" value="Chromosome"/>
</dbReference>
<name>A0ABZ2PSB6_9NOCA</name>
<sequence>MRNRAGTRTAQICIGLLGTGAMLGIGSVSAPPSAGADIPLARASQADRALDAVATERGDRARTAIPTAFTERFYTPALEHGVLVNPTGDCSSPIPLPSEFDVACRAHDLGYDLLRFAGGSGATEAARRDLDSRLGETMHASCAGRPEGQARASCTMMADIASGAVEFNSWRQHYDVPDPEPALPFLLIGITAGTLAVAASTVSVLASLRVREAMA</sequence>
<dbReference type="Gene3D" id="1.20.90.10">
    <property type="entry name" value="Phospholipase A2 domain"/>
    <property type="match status" value="1"/>
</dbReference>
<evidence type="ECO:0000313" key="3">
    <source>
        <dbReference type="Proteomes" id="UP001432000"/>
    </source>
</evidence>
<keyword evidence="3" id="KW-1185">Reference proteome</keyword>
<reference evidence="2 3" key="1">
    <citation type="submission" date="2024-03" db="EMBL/GenBank/DDBJ databases">
        <title>Natural products discovery in diverse microorganisms through a two-stage MS feature dereplication strategy.</title>
        <authorList>
            <person name="Zhang R."/>
        </authorList>
    </citation>
    <scope>NUCLEOTIDE SEQUENCE [LARGE SCALE GENOMIC DNA]</scope>
    <source>
        <strain evidence="2 3">18930</strain>
    </source>
</reference>
<feature type="transmembrane region" description="Helical" evidence="1">
    <location>
        <begin position="182"/>
        <end position="208"/>
    </location>
</feature>
<keyword evidence="1" id="KW-0472">Membrane</keyword>
<dbReference type="SUPFAM" id="SSF48619">
    <property type="entry name" value="Phospholipase A2, PLA2"/>
    <property type="match status" value="1"/>
</dbReference>
<evidence type="ECO:0008006" key="4">
    <source>
        <dbReference type="Google" id="ProtNLM"/>
    </source>
</evidence>
<evidence type="ECO:0000313" key="2">
    <source>
        <dbReference type="EMBL" id="WXG71165.1"/>
    </source>
</evidence>
<proteinExistence type="predicted"/>
<gene>
    <name evidence="2" type="ORF">WDS16_12160</name>
</gene>
<dbReference type="EMBL" id="CP147846">
    <property type="protein sequence ID" value="WXG71165.1"/>
    <property type="molecule type" value="Genomic_DNA"/>
</dbReference>
<accession>A0ABZ2PSB6</accession>
<organism evidence="2 3">
    <name type="scientific">Rhodococcus sovatensis</name>
    <dbReference type="NCBI Taxonomy" id="1805840"/>
    <lineage>
        <taxon>Bacteria</taxon>
        <taxon>Bacillati</taxon>
        <taxon>Actinomycetota</taxon>
        <taxon>Actinomycetes</taxon>
        <taxon>Mycobacteriales</taxon>
        <taxon>Nocardiaceae</taxon>
        <taxon>Rhodococcus</taxon>
    </lineage>
</organism>
<evidence type="ECO:0000256" key="1">
    <source>
        <dbReference type="SAM" id="Phobius"/>
    </source>
</evidence>
<dbReference type="RefSeq" id="WP_338892887.1">
    <property type="nucleotide sequence ID" value="NZ_CP147846.1"/>
</dbReference>
<keyword evidence="1" id="KW-0812">Transmembrane</keyword>
<keyword evidence="1" id="KW-1133">Transmembrane helix</keyword>